<evidence type="ECO:0000313" key="1">
    <source>
        <dbReference type="EMBL" id="USN15619.1"/>
    </source>
</evidence>
<sequence>MPQIIRTVITVTVLHTAHTPEDVHAVERMSLGQIGHFIDEGDGLGESVTFSIDEIAPAEVADLERKMRGDGTFFQQDVADIYFPPHLRSDDESAQHWTVKVDQDADVLFRTLSTNEIRRRQAICQEQAASAHAKANERAAIDIARQEEALTREMLRRC</sequence>
<dbReference type="Proteomes" id="UP001056576">
    <property type="component" value="Segment"/>
</dbReference>
<gene>
    <name evidence="1" type="ORF">KIKIMORA_05010</name>
</gene>
<proteinExistence type="predicted"/>
<evidence type="ECO:0000313" key="2">
    <source>
        <dbReference type="Proteomes" id="UP001056576"/>
    </source>
</evidence>
<reference evidence="1 2" key="1">
    <citation type="submission" date="2022-05" db="EMBL/GenBank/DDBJ databases">
        <authorList>
            <person name="Friedrich I."/>
            <person name="Poehlein A."/>
            <person name="Schneider D."/>
            <person name="Hertel R."/>
            <person name="Daniel R."/>
        </authorList>
    </citation>
    <scope>NUCLEOTIDE SEQUENCE [LARGE SCALE GENOMIC DNA]</scope>
</reference>
<protein>
    <submittedName>
        <fullName evidence="1">Uncharacterized protein</fullName>
    </submittedName>
</protein>
<accession>A0A9E7MT66</accession>
<organism evidence="1 2">
    <name type="scientific">Brevundimonas phage vB_BpoS-Kikimora</name>
    <dbReference type="NCBI Taxonomy" id="2948601"/>
    <lineage>
        <taxon>Viruses</taxon>
        <taxon>Duplodnaviria</taxon>
        <taxon>Heunggongvirae</taxon>
        <taxon>Uroviricota</taxon>
        <taxon>Caudoviricetes</taxon>
        <taxon>Jeanschmidtviridae</taxon>
        <taxon>Kikimoravirus</taxon>
        <taxon>Kikimoravirus kikimora</taxon>
    </lineage>
</organism>
<dbReference type="EMBL" id="ON529857">
    <property type="protein sequence ID" value="USN15619.1"/>
    <property type="molecule type" value="Genomic_DNA"/>
</dbReference>
<keyword evidence="2" id="KW-1185">Reference proteome</keyword>
<name>A0A9E7MT66_9CAUD</name>